<dbReference type="PANTHER" id="PTHR43046">
    <property type="entry name" value="GDP-MANNOSE MANNOSYL HYDROLASE"/>
    <property type="match status" value="1"/>
</dbReference>
<dbReference type="PANTHER" id="PTHR43046:SF12">
    <property type="entry name" value="GDP-MANNOSE MANNOSYL HYDROLASE"/>
    <property type="match status" value="1"/>
</dbReference>
<evidence type="ECO:0000256" key="2">
    <source>
        <dbReference type="ARBA" id="ARBA00022801"/>
    </source>
</evidence>
<keyword evidence="3" id="KW-0460">Magnesium</keyword>
<dbReference type="SUPFAM" id="SSF55811">
    <property type="entry name" value="Nudix"/>
    <property type="match status" value="1"/>
</dbReference>
<dbReference type="Pfam" id="PF00293">
    <property type="entry name" value="NUDIX"/>
    <property type="match status" value="1"/>
</dbReference>
<evidence type="ECO:0000259" key="5">
    <source>
        <dbReference type="PROSITE" id="PS51462"/>
    </source>
</evidence>
<keyword evidence="7" id="KW-1185">Reference proteome</keyword>
<feature type="domain" description="Nudix hydrolase" evidence="5">
    <location>
        <begin position="8"/>
        <end position="146"/>
    </location>
</feature>
<evidence type="ECO:0000313" key="7">
    <source>
        <dbReference type="Proteomes" id="UP001500443"/>
    </source>
</evidence>
<evidence type="ECO:0000256" key="4">
    <source>
        <dbReference type="SAM" id="MobiDB-lite"/>
    </source>
</evidence>
<dbReference type="PROSITE" id="PS51462">
    <property type="entry name" value="NUDIX"/>
    <property type="match status" value="1"/>
</dbReference>
<comment type="caution">
    <text evidence="6">The sequence shown here is derived from an EMBL/GenBank/DDBJ whole genome shotgun (WGS) entry which is preliminary data.</text>
</comment>
<comment type="cofactor">
    <cofactor evidence="1">
        <name>Mg(2+)</name>
        <dbReference type="ChEBI" id="CHEBI:18420"/>
    </cofactor>
</comment>
<dbReference type="InterPro" id="IPR015797">
    <property type="entry name" value="NUDIX_hydrolase-like_dom_sf"/>
</dbReference>
<reference evidence="7" key="1">
    <citation type="journal article" date="2019" name="Int. J. Syst. Evol. Microbiol.">
        <title>The Global Catalogue of Microorganisms (GCM) 10K type strain sequencing project: providing services to taxonomists for standard genome sequencing and annotation.</title>
        <authorList>
            <consortium name="The Broad Institute Genomics Platform"/>
            <consortium name="The Broad Institute Genome Sequencing Center for Infectious Disease"/>
            <person name="Wu L."/>
            <person name="Ma J."/>
        </authorList>
    </citation>
    <scope>NUCLEOTIDE SEQUENCE [LARGE SCALE GENOMIC DNA]</scope>
    <source>
        <strain evidence="7">JCM 15481</strain>
    </source>
</reference>
<evidence type="ECO:0000313" key="6">
    <source>
        <dbReference type="EMBL" id="GAA2128022.1"/>
    </source>
</evidence>
<gene>
    <name evidence="6" type="ORF">GCM10009802_35040</name>
</gene>
<feature type="region of interest" description="Disordered" evidence="4">
    <location>
        <begin position="135"/>
        <end position="206"/>
    </location>
</feature>
<keyword evidence="2" id="KW-0378">Hydrolase</keyword>
<organism evidence="6 7">
    <name type="scientific">Streptomyces synnematoformans</name>
    <dbReference type="NCBI Taxonomy" id="415721"/>
    <lineage>
        <taxon>Bacteria</taxon>
        <taxon>Bacillati</taxon>
        <taxon>Actinomycetota</taxon>
        <taxon>Actinomycetes</taxon>
        <taxon>Kitasatosporales</taxon>
        <taxon>Streptomycetaceae</taxon>
        <taxon>Streptomyces</taxon>
    </lineage>
</organism>
<name>A0ABP5K700_9ACTN</name>
<proteinExistence type="predicted"/>
<evidence type="ECO:0000256" key="3">
    <source>
        <dbReference type="ARBA" id="ARBA00022842"/>
    </source>
</evidence>
<dbReference type="Gene3D" id="3.90.79.10">
    <property type="entry name" value="Nucleoside Triphosphate Pyrophosphohydrolase"/>
    <property type="match status" value="1"/>
</dbReference>
<dbReference type="Proteomes" id="UP001500443">
    <property type="component" value="Unassembled WGS sequence"/>
</dbReference>
<sequence length="206" mass="22377">MNTTDPGPGHVLTAAMVLTDVRRRVLLVRRLGRDQSWTLPGGIVGPEDSPGEAAQRQVARQLGIRVEPVTLLTVHCIRRHGQPGQLAFTFLGVQLAARHLTAITPRRRLISAWCLEEHGRACALLPEHIADRIPGPIRPGVPSTAYLETIPRRPGVSSRDSAPGRTGPARPQTHHPARPLPDRHPAPAPNAPATIRSYCEGKSNDQ</sequence>
<dbReference type="InterPro" id="IPR000086">
    <property type="entry name" value="NUDIX_hydrolase_dom"/>
</dbReference>
<dbReference type="RefSeq" id="WP_344290938.1">
    <property type="nucleotide sequence ID" value="NZ_BAAAPF010000110.1"/>
</dbReference>
<accession>A0ABP5K700</accession>
<dbReference type="EMBL" id="BAAAPF010000110">
    <property type="protein sequence ID" value="GAA2128022.1"/>
    <property type="molecule type" value="Genomic_DNA"/>
</dbReference>
<protein>
    <recommendedName>
        <fullName evidence="5">Nudix hydrolase domain-containing protein</fullName>
    </recommendedName>
</protein>
<evidence type="ECO:0000256" key="1">
    <source>
        <dbReference type="ARBA" id="ARBA00001946"/>
    </source>
</evidence>